<protein>
    <recommendedName>
        <fullName evidence="2">SHOCT domain-containing protein</fullName>
    </recommendedName>
</protein>
<dbReference type="EMBL" id="LAZR01000085">
    <property type="protein sequence ID" value="KKN93501.1"/>
    <property type="molecule type" value="Genomic_DNA"/>
</dbReference>
<gene>
    <name evidence="3" type="ORF">LCGC14_0196900</name>
</gene>
<comment type="caution">
    <text evidence="3">The sequence shown here is derived from an EMBL/GenBank/DDBJ whole genome shotgun (WGS) entry which is preliminary data.</text>
</comment>
<dbReference type="Pfam" id="PF09851">
    <property type="entry name" value="SHOCT"/>
    <property type="match status" value="1"/>
</dbReference>
<dbReference type="AlphaFoldDB" id="A0A0F9X3V1"/>
<sequence>MKKIIFLTLLINISIFLPNFTLANGNYNMMDWDHWGLGGGWMWLGWVFMILFWILVIIGIIALVKWLIDQSKGESKDKNALDILKERYAKGEINKEEFKEKKKDLT</sequence>
<keyword evidence="1" id="KW-0472">Membrane</keyword>
<feature type="transmembrane region" description="Helical" evidence="1">
    <location>
        <begin position="47"/>
        <end position="68"/>
    </location>
</feature>
<evidence type="ECO:0000256" key="1">
    <source>
        <dbReference type="SAM" id="Phobius"/>
    </source>
</evidence>
<keyword evidence="1" id="KW-0812">Transmembrane</keyword>
<accession>A0A0F9X3V1</accession>
<evidence type="ECO:0000313" key="3">
    <source>
        <dbReference type="EMBL" id="KKN93501.1"/>
    </source>
</evidence>
<organism evidence="3">
    <name type="scientific">marine sediment metagenome</name>
    <dbReference type="NCBI Taxonomy" id="412755"/>
    <lineage>
        <taxon>unclassified sequences</taxon>
        <taxon>metagenomes</taxon>
        <taxon>ecological metagenomes</taxon>
    </lineage>
</organism>
<proteinExistence type="predicted"/>
<keyword evidence="1" id="KW-1133">Transmembrane helix</keyword>
<reference evidence="3" key="1">
    <citation type="journal article" date="2015" name="Nature">
        <title>Complex archaea that bridge the gap between prokaryotes and eukaryotes.</title>
        <authorList>
            <person name="Spang A."/>
            <person name="Saw J.H."/>
            <person name="Jorgensen S.L."/>
            <person name="Zaremba-Niedzwiedzka K."/>
            <person name="Martijn J."/>
            <person name="Lind A.E."/>
            <person name="van Eijk R."/>
            <person name="Schleper C."/>
            <person name="Guy L."/>
            <person name="Ettema T.J."/>
        </authorList>
    </citation>
    <scope>NUCLEOTIDE SEQUENCE</scope>
</reference>
<dbReference type="InterPro" id="IPR018649">
    <property type="entry name" value="SHOCT"/>
</dbReference>
<name>A0A0F9X3V1_9ZZZZ</name>
<evidence type="ECO:0000259" key="2">
    <source>
        <dbReference type="Pfam" id="PF09851"/>
    </source>
</evidence>
<feature type="domain" description="SHOCT" evidence="2">
    <location>
        <begin position="80"/>
        <end position="105"/>
    </location>
</feature>